<dbReference type="Pfam" id="PF08237">
    <property type="entry name" value="PE-PPE"/>
    <property type="match status" value="1"/>
</dbReference>
<keyword evidence="1" id="KW-0732">Signal</keyword>
<protein>
    <submittedName>
        <fullName evidence="3">PE-PPE domain-containing protein</fullName>
    </submittedName>
</protein>
<gene>
    <name evidence="3" type="ORF">MKK62_09285</name>
</gene>
<dbReference type="InterPro" id="IPR029058">
    <property type="entry name" value="AB_hydrolase_fold"/>
</dbReference>
<proteinExistence type="predicted"/>
<sequence>MSKRRFSRLVGVGFALAAAVGWSSVLAAHADTGSGADFLDGSTHAIVMGPTFIPDPTIYPGYIPGAVTEYLQPLGFSDTGTVTPLITLESGNFGPSIASGVDTLVHEIESEYSAGDFSTSDPLTVFGYSQSAVIASVAEQQLAADHIPLTDLRFVLIGDAAANPPSGPTGLLDTWGATPFGEQLNAFFGWSNLDNVTTPNDLYPTDVFTVANDFFADTATPADFAANPLAALWQDFLGFFEHGVYLGGLPESEILTAIDTAGIADGATTYFNLADPVNLLDALLHTTLGSFGIVFP</sequence>
<reference evidence="3" key="1">
    <citation type="submission" date="2022-08" db="EMBL/GenBank/DDBJ databases">
        <title>Whole genome sequencing of non-tuberculosis mycobacteria type-strains.</title>
        <authorList>
            <person name="Igarashi Y."/>
            <person name="Osugi A."/>
            <person name="Mitarai S."/>
        </authorList>
    </citation>
    <scope>NUCLEOTIDE SEQUENCE</scope>
    <source>
        <strain evidence="3">DSM 45127</strain>
    </source>
</reference>
<feature type="chain" id="PRO_5045306416" evidence="1">
    <location>
        <begin position="28"/>
        <end position="296"/>
    </location>
</feature>
<accession>A0ABY3VS18</accession>
<keyword evidence="4" id="KW-1185">Reference proteome</keyword>
<dbReference type="EMBL" id="CP092488">
    <property type="protein sequence ID" value="UMB71413.1"/>
    <property type="molecule type" value="Genomic_DNA"/>
</dbReference>
<dbReference type="RefSeq" id="WP_240263164.1">
    <property type="nucleotide sequence ID" value="NZ_CP092488.2"/>
</dbReference>
<name>A0ABY3VS18_9MYCO</name>
<feature type="domain" description="PE-PPE" evidence="2">
    <location>
        <begin position="87"/>
        <end position="271"/>
    </location>
</feature>
<dbReference type="InterPro" id="IPR013228">
    <property type="entry name" value="PE-PPE_C"/>
</dbReference>
<dbReference type="Gene3D" id="3.40.50.1820">
    <property type="entry name" value="alpha/beta hydrolase"/>
    <property type="match status" value="1"/>
</dbReference>
<evidence type="ECO:0000256" key="1">
    <source>
        <dbReference type="SAM" id="SignalP"/>
    </source>
</evidence>
<organism evidence="3 4">
    <name type="scientific">Mycobacterium paraterrae</name>
    <dbReference type="NCBI Taxonomy" id="577492"/>
    <lineage>
        <taxon>Bacteria</taxon>
        <taxon>Bacillati</taxon>
        <taxon>Actinomycetota</taxon>
        <taxon>Actinomycetes</taxon>
        <taxon>Mycobacteriales</taxon>
        <taxon>Mycobacteriaceae</taxon>
        <taxon>Mycobacterium</taxon>
    </lineage>
</organism>
<evidence type="ECO:0000313" key="4">
    <source>
        <dbReference type="Proteomes" id="UP001055336"/>
    </source>
</evidence>
<feature type="signal peptide" evidence="1">
    <location>
        <begin position="1"/>
        <end position="27"/>
    </location>
</feature>
<evidence type="ECO:0000259" key="2">
    <source>
        <dbReference type="Pfam" id="PF08237"/>
    </source>
</evidence>
<dbReference type="Proteomes" id="UP001055336">
    <property type="component" value="Chromosome"/>
</dbReference>
<evidence type="ECO:0000313" key="3">
    <source>
        <dbReference type="EMBL" id="UMB71413.1"/>
    </source>
</evidence>